<organism evidence="2 3">
    <name type="scientific">Elysia marginata</name>
    <dbReference type="NCBI Taxonomy" id="1093978"/>
    <lineage>
        <taxon>Eukaryota</taxon>
        <taxon>Metazoa</taxon>
        <taxon>Spiralia</taxon>
        <taxon>Lophotrochozoa</taxon>
        <taxon>Mollusca</taxon>
        <taxon>Gastropoda</taxon>
        <taxon>Heterobranchia</taxon>
        <taxon>Euthyneura</taxon>
        <taxon>Panpulmonata</taxon>
        <taxon>Sacoglossa</taxon>
        <taxon>Placobranchoidea</taxon>
        <taxon>Plakobranchidae</taxon>
        <taxon>Elysia</taxon>
    </lineage>
</organism>
<evidence type="ECO:0000256" key="1">
    <source>
        <dbReference type="SAM" id="MobiDB-lite"/>
    </source>
</evidence>
<gene>
    <name evidence="2" type="ORF">ElyMa_002180300</name>
</gene>
<comment type="caution">
    <text evidence="2">The sequence shown here is derived from an EMBL/GenBank/DDBJ whole genome shotgun (WGS) entry which is preliminary data.</text>
</comment>
<accession>A0AAV4FNV8</accession>
<protein>
    <recommendedName>
        <fullName evidence="4">Sema domain-containing protein</fullName>
    </recommendedName>
</protein>
<name>A0AAV4FNV8_9GAST</name>
<evidence type="ECO:0000313" key="3">
    <source>
        <dbReference type="Proteomes" id="UP000762676"/>
    </source>
</evidence>
<dbReference type="Proteomes" id="UP000762676">
    <property type="component" value="Unassembled WGS sequence"/>
</dbReference>
<proteinExistence type="predicted"/>
<dbReference type="AlphaFoldDB" id="A0AAV4FNV8"/>
<evidence type="ECO:0008006" key="4">
    <source>
        <dbReference type="Google" id="ProtNLM"/>
    </source>
</evidence>
<dbReference type="EMBL" id="BMAT01004532">
    <property type="protein sequence ID" value="GFR75157.1"/>
    <property type="molecule type" value="Genomic_DNA"/>
</dbReference>
<feature type="region of interest" description="Disordered" evidence="1">
    <location>
        <begin position="1"/>
        <end position="21"/>
    </location>
</feature>
<sequence length="89" mass="9636">MCPPWASSTVAHRRPIERGPAPPVVFSNTFYLVSFTASSPYTYTAISMVNAESRLVTEYETAIGCDPTRHVPEPIAYVGVSDAGSGWGR</sequence>
<reference evidence="2 3" key="1">
    <citation type="journal article" date="2021" name="Elife">
        <title>Chloroplast acquisition without the gene transfer in kleptoplastic sea slugs, Plakobranchus ocellatus.</title>
        <authorList>
            <person name="Maeda T."/>
            <person name="Takahashi S."/>
            <person name="Yoshida T."/>
            <person name="Shimamura S."/>
            <person name="Takaki Y."/>
            <person name="Nagai Y."/>
            <person name="Toyoda A."/>
            <person name="Suzuki Y."/>
            <person name="Arimoto A."/>
            <person name="Ishii H."/>
            <person name="Satoh N."/>
            <person name="Nishiyama T."/>
            <person name="Hasebe M."/>
            <person name="Maruyama T."/>
            <person name="Minagawa J."/>
            <person name="Obokata J."/>
            <person name="Shigenobu S."/>
        </authorList>
    </citation>
    <scope>NUCLEOTIDE SEQUENCE [LARGE SCALE GENOMIC DNA]</scope>
</reference>
<evidence type="ECO:0000313" key="2">
    <source>
        <dbReference type="EMBL" id="GFR75157.1"/>
    </source>
</evidence>
<keyword evidence="3" id="KW-1185">Reference proteome</keyword>
<feature type="compositionally biased region" description="Polar residues" evidence="1">
    <location>
        <begin position="1"/>
        <end position="10"/>
    </location>
</feature>